<gene>
    <name evidence="1" type="ORF">OOJ09_11920</name>
</gene>
<dbReference type="RefSeq" id="WP_269905402.1">
    <property type="nucleotide sequence ID" value="NZ_JAPFQA010000004.1"/>
</dbReference>
<dbReference type="Proteomes" id="UP001152178">
    <property type="component" value="Unassembled WGS sequence"/>
</dbReference>
<accession>A0ABT4QTP8</accession>
<reference evidence="1" key="1">
    <citation type="submission" date="2022-11" db="EMBL/GenBank/DDBJ databases">
        <authorList>
            <person name="Coimbra C."/>
        </authorList>
    </citation>
    <scope>NUCLEOTIDE SEQUENCE</scope>
    <source>
        <strain evidence="1">Jales19</strain>
    </source>
</reference>
<sequence length="253" mass="26994">MLPILFAAGVLVIGTGLAYSIKRFSFGDSTTLIALMITPLLAYGIGSGKISELAGPGGWSAKFKQEAEKTIVPVGHIKVSGDLYGKGGLDDLKRIVSNLGLGQPIALSLQLGRGDYYKADIIAKYISVLIHYDPNVLIIITDSGGAYIASARADMILSQLTDKDDYEQSPVPLFDAKPFIDAIHGTDPAPVRSLYGFSDQSIPETASNVAALQRMQELNTPRLVAVTSDRKPKGLVDRDPIVTQLLLGLVPAQ</sequence>
<protein>
    <submittedName>
        <fullName evidence="1">Uncharacterized protein</fullName>
    </submittedName>
</protein>
<evidence type="ECO:0000313" key="2">
    <source>
        <dbReference type="Proteomes" id="UP001152178"/>
    </source>
</evidence>
<keyword evidence="2" id="KW-1185">Reference proteome</keyword>
<organism evidence="1 2">
    <name type="scientific">Mesorhizobium qingshengii</name>
    <dbReference type="NCBI Taxonomy" id="1165689"/>
    <lineage>
        <taxon>Bacteria</taxon>
        <taxon>Pseudomonadati</taxon>
        <taxon>Pseudomonadota</taxon>
        <taxon>Alphaproteobacteria</taxon>
        <taxon>Hyphomicrobiales</taxon>
        <taxon>Phyllobacteriaceae</taxon>
        <taxon>Mesorhizobium</taxon>
    </lineage>
</organism>
<dbReference type="EMBL" id="JAPFQA010000004">
    <property type="protein sequence ID" value="MCZ8544891.1"/>
    <property type="molecule type" value="Genomic_DNA"/>
</dbReference>
<evidence type="ECO:0000313" key="1">
    <source>
        <dbReference type="EMBL" id="MCZ8544891.1"/>
    </source>
</evidence>
<proteinExistence type="predicted"/>
<comment type="caution">
    <text evidence="1">The sequence shown here is derived from an EMBL/GenBank/DDBJ whole genome shotgun (WGS) entry which is preliminary data.</text>
</comment>
<name>A0ABT4QTP8_9HYPH</name>